<dbReference type="Proteomes" id="UP000694888">
    <property type="component" value="Unplaced"/>
</dbReference>
<evidence type="ECO:0000313" key="3">
    <source>
        <dbReference type="RefSeq" id="XP_005094148.2"/>
    </source>
</evidence>
<protein>
    <submittedName>
        <fullName evidence="3">WAS/WASL-interacting protein family member 3</fullName>
    </submittedName>
</protein>
<feature type="compositionally biased region" description="Polar residues" evidence="1">
    <location>
        <begin position="275"/>
        <end position="286"/>
    </location>
</feature>
<reference evidence="3" key="1">
    <citation type="submission" date="2025-08" db="UniProtKB">
        <authorList>
            <consortium name="RefSeq"/>
        </authorList>
    </citation>
    <scope>IDENTIFICATION</scope>
</reference>
<proteinExistence type="predicted"/>
<dbReference type="Gene3D" id="3.30.505.10">
    <property type="entry name" value="SH2 domain"/>
    <property type="match status" value="1"/>
</dbReference>
<evidence type="ECO:0000313" key="2">
    <source>
        <dbReference type="Proteomes" id="UP000694888"/>
    </source>
</evidence>
<feature type="compositionally biased region" description="Polar residues" evidence="1">
    <location>
        <begin position="307"/>
        <end position="332"/>
    </location>
</feature>
<organism evidence="2 3">
    <name type="scientific">Aplysia californica</name>
    <name type="common">California sea hare</name>
    <dbReference type="NCBI Taxonomy" id="6500"/>
    <lineage>
        <taxon>Eukaryota</taxon>
        <taxon>Metazoa</taxon>
        <taxon>Spiralia</taxon>
        <taxon>Lophotrochozoa</taxon>
        <taxon>Mollusca</taxon>
        <taxon>Gastropoda</taxon>
        <taxon>Heterobranchia</taxon>
        <taxon>Euthyneura</taxon>
        <taxon>Tectipleura</taxon>
        <taxon>Aplysiida</taxon>
        <taxon>Aplysioidea</taxon>
        <taxon>Aplysiidae</taxon>
        <taxon>Aplysia</taxon>
    </lineage>
</organism>
<feature type="compositionally biased region" description="Polar residues" evidence="1">
    <location>
        <begin position="232"/>
        <end position="255"/>
    </location>
</feature>
<gene>
    <name evidence="3" type="primary">LOC101846337</name>
</gene>
<dbReference type="GeneID" id="101846337"/>
<evidence type="ECO:0000256" key="1">
    <source>
        <dbReference type="SAM" id="MobiDB-lite"/>
    </source>
</evidence>
<dbReference type="InterPro" id="IPR036860">
    <property type="entry name" value="SH2_dom_sf"/>
</dbReference>
<name>A0ABM0JI46_APLCA</name>
<feature type="compositionally biased region" description="Pro residues" evidence="1">
    <location>
        <begin position="160"/>
        <end position="169"/>
    </location>
</feature>
<keyword evidence="2" id="KW-1185">Reference proteome</keyword>
<dbReference type="RefSeq" id="XP_005094148.2">
    <property type="nucleotide sequence ID" value="XM_005094091.3"/>
</dbReference>
<sequence>MREGPNGLAISKRMDARPTASLNHYMVQPRGDGYILDVVNPHKPMKSLAEVMAFFVETSGRMSTIPLITNDYSKLGIPEEDHFHDYRNFIHKVNRDVDSGELTDAPDFRESGKTLPRPTSKPVRPHFHHSQTINWPGGRYGEQNSRVGIGSDTYQGPPYNEAPPPPPFPHKQVSPQDAKRLYVNLDSSTSQSKPDINSNSKAQSEIQAAAANLRPVSASGAQIANVSKVQTRQQISQENNQSAVGQNIPSSVQSLPGQMPPPPPFPSIHSPTLPSGSSTQQKNRPLSPTPPPVPKNHPPPLRPGSDGTDQGKPTQTATTGGVKSLQQNQNTPEVAPKPTKVPNVVTAAFRDKLEQTLGGGLSSPPPTTKQAPDFSRPTQQSTANIAQGHNVFSNSPRPSEPPDSVEAADETYDNIDHYSNASMFTKSQ</sequence>
<feature type="region of interest" description="Disordered" evidence="1">
    <location>
        <begin position="99"/>
        <end position="176"/>
    </location>
</feature>
<feature type="region of interest" description="Disordered" evidence="1">
    <location>
        <begin position="232"/>
        <end position="407"/>
    </location>
</feature>
<accession>A0ABM0JI46</accession>
<feature type="compositionally biased region" description="Polar residues" evidence="1">
    <location>
        <begin position="376"/>
        <end position="397"/>
    </location>
</feature>
<feature type="compositionally biased region" description="Pro residues" evidence="1">
    <location>
        <begin position="287"/>
        <end position="302"/>
    </location>
</feature>